<keyword evidence="1" id="KW-0732">Signal</keyword>
<protein>
    <submittedName>
        <fullName evidence="2">Uncharacterized protein</fullName>
    </submittedName>
</protein>
<dbReference type="OrthoDB" id="3298727at2"/>
<evidence type="ECO:0000313" key="3">
    <source>
        <dbReference type="Proteomes" id="UP000199645"/>
    </source>
</evidence>
<gene>
    <name evidence="2" type="ORF">SAMN05421541_104151</name>
</gene>
<accession>A0A1I2E3P5</accession>
<reference evidence="2 3" key="1">
    <citation type="submission" date="2016-10" db="EMBL/GenBank/DDBJ databases">
        <authorList>
            <person name="de Groot N.N."/>
        </authorList>
    </citation>
    <scope>NUCLEOTIDE SEQUENCE [LARGE SCALE GENOMIC DNA]</scope>
    <source>
        <strain evidence="2 3">DSM 43019</strain>
    </source>
</reference>
<name>A0A1I2E3P5_9ACTN</name>
<organism evidence="2 3">
    <name type="scientific">Actinoplanes philippinensis</name>
    <dbReference type="NCBI Taxonomy" id="35752"/>
    <lineage>
        <taxon>Bacteria</taxon>
        <taxon>Bacillati</taxon>
        <taxon>Actinomycetota</taxon>
        <taxon>Actinomycetes</taxon>
        <taxon>Micromonosporales</taxon>
        <taxon>Micromonosporaceae</taxon>
        <taxon>Actinoplanes</taxon>
    </lineage>
</organism>
<feature type="signal peptide" evidence="1">
    <location>
        <begin position="1"/>
        <end position="18"/>
    </location>
</feature>
<dbReference type="AlphaFoldDB" id="A0A1I2E3P5"/>
<proteinExistence type="predicted"/>
<evidence type="ECO:0000256" key="1">
    <source>
        <dbReference type="SAM" id="SignalP"/>
    </source>
</evidence>
<evidence type="ECO:0000313" key="2">
    <source>
        <dbReference type="EMBL" id="SFE87151.1"/>
    </source>
</evidence>
<dbReference type="Proteomes" id="UP000199645">
    <property type="component" value="Unassembled WGS sequence"/>
</dbReference>
<dbReference type="RefSeq" id="WP_143133700.1">
    <property type="nucleotide sequence ID" value="NZ_BOMT01000034.1"/>
</dbReference>
<dbReference type="STRING" id="35752.SAMN05421541_104151"/>
<feature type="chain" id="PRO_5039287565" evidence="1">
    <location>
        <begin position="19"/>
        <end position="142"/>
    </location>
</feature>
<sequence length="142" mass="13960">MRRVSIIVGVLAVLPVAACESGGGTPVAAPPVTSAAAVATSAAPATAASPTADAVKACRLAAEAPRPQEAIEIDEAVITALIDSAAKSGSGPIEEAGSRVRAAYTAWQRAAIGDDAAKATDELLAAVARVDRACAEAAITGR</sequence>
<keyword evidence="3" id="KW-1185">Reference proteome</keyword>
<dbReference type="EMBL" id="FONV01000004">
    <property type="protein sequence ID" value="SFE87151.1"/>
    <property type="molecule type" value="Genomic_DNA"/>
</dbReference>